<dbReference type="OrthoDB" id="7252020at2"/>
<dbReference type="EMBL" id="BANC01000083">
    <property type="protein sequence ID" value="GAN81195.1"/>
    <property type="molecule type" value="Genomic_DNA"/>
</dbReference>
<organism evidence="1 2">
    <name type="scientific">Acidocella aminolytica 101 = DSM 11237</name>
    <dbReference type="NCBI Taxonomy" id="1120923"/>
    <lineage>
        <taxon>Bacteria</taxon>
        <taxon>Pseudomonadati</taxon>
        <taxon>Pseudomonadota</taxon>
        <taxon>Alphaproteobacteria</taxon>
        <taxon>Acetobacterales</taxon>
        <taxon>Acidocellaceae</taxon>
        <taxon>Acidocella</taxon>
    </lineage>
</organism>
<sequence length="217" mass="24604">MSSRLIDDFAAVRFRAADLNALFETDPFYADQFMFFELGGDNNLFECRNGGRQTRVRSWSLLGVGMEWEIMQKIVTFASACEGGCLRFAGDRQTLAESYIRKARNTLSEAVEPAALYNAGLSCGFEIKVDANEARGRYMEDRMEELRNYMPAHEHGDVLSWNLLPFNDPKHAALMFIYRGLDTRETYNKARVSGQEYAGGAIMKCARRRGQMAMADL</sequence>
<dbReference type="RefSeq" id="WP_048879588.1">
    <property type="nucleotide sequence ID" value="NZ_BANC01000083.1"/>
</dbReference>
<reference evidence="1 2" key="1">
    <citation type="submission" date="2012-11" db="EMBL/GenBank/DDBJ databases">
        <title>Whole genome sequence of Acidocella aminolytica 101 = DSM 11237.</title>
        <authorList>
            <person name="Azuma Y."/>
            <person name="Higashiura N."/>
            <person name="Hirakawa H."/>
            <person name="Matsushita K."/>
        </authorList>
    </citation>
    <scope>NUCLEOTIDE SEQUENCE [LARGE SCALE GENOMIC DNA]</scope>
    <source>
        <strain evidence="2">101 / DSM 11237</strain>
    </source>
</reference>
<protein>
    <submittedName>
        <fullName evidence="1">Uncharacterized protein</fullName>
    </submittedName>
</protein>
<comment type="caution">
    <text evidence="1">The sequence shown here is derived from an EMBL/GenBank/DDBJ whole genome shotgun (WGS) entry which is preliminary data.</text>
</comment>
<proteinExistence type="predicted"/>
<name>A0A0D6PHF7_9PROT</name>
<keyword evidence="2" id="KW-1185">Reference proteome</keyword>
<gene>
    <name evidence="1" type="ORF">Aam_085_001</name>
</gene>
<dbReference type="Proteomes" id="UP000032668">
    <property type="component" value="Unassembled WGS sequence"/>
</dbReference>
<evidence type="ECO:0000313" key="1">
    <source>
        <dbReference type="EMBL" id="GAN81195.1"/>
    </source>
</evidence>
<accession>A0A0D6PHF7</accession>
<evidence type="ECO:0000313" key="2">
    <source>
        <dbReference type="Proteomes" id="UP000032668"/>
    </source>
</evidence>
<dbReference type="AlphaFoldDB" id="A0A0D6PHF7"/>